<sequence length="166" mass="18199">MTDDPKHSTPEAEPNGSVQFLRPLGYVEPVPIIRRVRNRELYLGNQHAADPTAHDRSFSVVLTVSSDEQPLTTHHRPLTDGPGNDWRAFTDAVDTARRLQRHEGSLLIHCKAGISRSSTVLATALAANEGCAFDDALTRVQLARPAAVPHPKLHELAVTYLAARSE</sequence>
<evidence type="ECO:0000313" key="2">
    <source>
        <dbReference type="EMBL" id="SFK79090.1"/>
    </source>
</evidence>
<dbReference type="EMBL" id="FOTC01000001">
    <property type="protein sequence ID" value="SFK79090.1"/>
    <property type="molecule type" value="Genomic_DNA"/>
</dbReference>
<evidence type="ECO:0000259" key="1">
    <source>
        <dbReference type="PROSITE" id="PS50056"/>
    </source>
</evidence>
<evidence type="ECO:0000313" key="3">
    <source>
        <dbReference type="Proteomes" id="UP000199607"/>
    </source>
</evidence>
<dbReference type="CDD" id="cd14498">
    <property type="entry name" value="DSP"/>
    <property type="match status" value="1"/>
</dbReference>
<dbReference type="Proteomes" id="UP000199607">
    <property type="component" value="Unassembled WGS sequence"/>
</dbReference>
<organism evidence="2 3">
    <name type="scientific">Halogranum rubrum</name>
    <dbReference type="NCBI Taxonomy" id="553466"/>
    <lineage>
        <taxon>Archaea</taxon>
        <taxon>Methanobacteriati</taxon>
        <taxon>Methanobacteriota</taxon>
        <taxon>Stenosarchaea group</taxon>
        <taxon>Halobacteria</taxon>
        <taxon>Halobacteriales</taxon>
        <taxon>Haloferacaceae</taxon>
    </lineage>
</organism>
<dbReference type="AlphaFoldDB" id="A0A1I4CET1"/>
<reference evidence="3" key="1">
    <citation type="submission" date="2016-10" db="EMBL/GenBank/DDBJ databases">
        <authorList>
            <person name="Varghese N."/>
            <person name="Submissions S."/>
        </authorList>
    </citation>
    <scope>NUCLEOTIDE SEQUENCE [LARGE SCALE GENOMIC DNA]</scope>
    <source>
        <strain evidence="3">CGMCC 1.7738</strain>
    </source>
</reference>
<dbReference type="InterPro" id="IPR000387">
    <property type="entry name" value="Tyr_Pase_dom"/>
</dbReference>
<dbReference type="PANTHER" id="PTHR46377:SF1">
    <property type="entry name" value="DUAL SPECIFICITY PROTEIN PHOSPHATASE 19"/>
    <property type="match status" value="1"/>
</dbReference>
<dbReference type="Gene3D" id="3.90.190.10">
    <property type="entry name" value="Protein tyrosine phosphatase superfamily"/>
    <property type="match status" value="1"/>
</dbReference>
<dbReference type="GO" id="GO:0008579">
    <property type="term" value="F:JUN kinase phosphatase activity"/>
    <property type="evidence" value="ECO:0007669"/>
    <property type="project" value="TreeGrafter"/>
</dbReference>
<protein>
    <submittedName>
        <fullName evidence="2">Dual specificity phosphatase, catalytic domain</fullName>
    </submittedName>
</protein>
<dbReference type="Pfam" id="PF00782">
    <property type="entry name" value="DSPc"/>
    <property type="match status" value="1"/>
</dbReference>
<proteinExistence type="predicted"/>
<dbReference type="STRING" id="553466.SAMN04487950_1106"/>
<dbReference type="PANTHER" id="PTHR46377">
    <property type="entry name" value="DUAL SPECIFICITY PROTEIN PHOSPHATASE 19"/>
    <property type="match status" value="1"/>
</dbReference>
<accession>A0A1I4CET1</accession>
<name>A0A1I4CET1_9EURY</name>
<dbReference type="RefSeq" id="WP_089866748.1">
    <property type="nucleotide sequence ID" value="NZ_FOTC01000001.1"/>
</dbReference>
<dbReference type="InterPro" id="IPR016130">
    <property type="entry name" value="Tyr_Pase_AS"/>
</dbReference>
<dbReference type="PROSITE" id="PS50056">
    <property type="entry name" value="TYR_PHOSPHATASE_2"/>
    <property type="match status" value="1"/>
</dbReference>
<keyword evidence="3" id="KW-1185">Reference proteome</keyword>
<gene>
    <name evidence="2" type="ORF">SAMN04487950_1106</name>
</gene>
<dbReference type="InterPro" id="IPR000340">
    <property type="entry name" value="Dual-sp_phosphatase_cat-dom"/>
</dbReference>
<dbReference type="GO" id="GO:0005737">
    <property type="term" value="C:cytoplasm"/>
    <property type="evidence" value="ECO:0007669"/>
    <property type="project" value="TreeGrafter"/>
</dbReference>
<dbReference type="PROSITE" id="PS00383">
    <property type="entry name" value="TYR_PHOSPHATASE_1"/>
    <property type="match status" value="1"/>
</dbReference>
<dbReference type="InterPro" id="IPR029021">
    <property type="entry name" value="Prot-tyrosine_phosphatase-like"/>
</dbReference>
<feature type="domain" description="Tyrosine specific protein phosphatases" evidence="1">
    <location>
        <begin position="87"/>
        <end position="155"/>
    </location>
</feature>
<dbReference type="SUPFAM" id="SSF52799">
    <property type="entry name" value="(Phosphotyrosine protein) phosphatases II"/>
    <property type="match status" value="1"/>
</dbReference>